<sequence>MNLYLNRAINALTAAHPLQPIWQIYLSQIQAQALNFAVETKLFATLLKASSAAQLAQQHHLHAENTKYLLQLLASLQVLDEHADQNNQTMYRIKSELIPYLDPQSDQYCGDALLFRQNVIQSVSAQLPNMFAPNFQMQIREAKNIELAWALAAQIQIAQEQAAVTTHIVNILSDLIPEFKSAKQCLDVGAGAGLISMFLAEKFTQLDCTLLELPSVIETIRPNLNQHPAQHRLHCISSTIEDIQFDRSYDIIWCSSVLHFVGDPATTLAKLLGALSAQGVLICCHSEIDPLHHQPLVQSYYLNMRMQKNYVPKKGEIYETLKKLGCGDIQVIEDVQFPVTPLDVLIARK</sequence>
<dbReference type="PANTHER" id="PTHR43712">
    <property type="entry name" value="PUTATIVE (AFU_ORTHOLOGUE AFUA_4G14580)-RELATED"/>
    <property type="match status" value="1"/>
</dbReference>
<accession>S3P749</accession>
<dbReference type="InterPro" id="IPR036390">
    <property type="entry name" value="WH_DNA-bd_sf"/>
</dbReference>
<dbReference type="InterPro" id="IPR013217">
    <property type="entry name" value="Methyltransf_12"/>
</dbReference>
<dbReference type="PATRIC" id="fig|421052.3.peg.1417"/>
<evidence type="ECO:0000313" key="7">
    <source>
        <dbReference type="Proteomes" id="UP000014568"/>
    </source>
</evidence>
<dbReference type="CDD" id="cd02440">
    <property type="entry name" value="AdoMet_MTases"/>
    <property type="match status" value="1"/>
</dbReference>
<dbReference type="eggNOG" id="COG2226">
    <property type="taxonomic scope" value="Bacteria"/>
</dbReference>
<dbReference type="SUPFAM" id="SSF46785">
    <property type="entry name" value="Winged helix' DNA-binding domain"/>
    <property type="match status" value="1"/>
</dbReference>
<name>S3P749_9GAMM</name>
<keyword evidence="7" id="KW-1185">Reference proteome</keyword>
<dbReference type="PANTHER" id="PTHR43712:SF2">
    <property type="entry name" value="O-METHYLTRANSFERASE CICE"/>
    <property type="match status" value="1"/>
</dbReference>
<dbReference type="GO" id="GO:0046983">
    <property type="term" value="F:protein dimerization activity"/>
    <property type="evidence" value="ECO:0007669"/>
    <property type="project" value="InterPro"/>
</dbReference>
<dbReference type="SUPFAM" id="SSF53335">
    <property type="entry name" value="S-adenosyl-L-methionine-dependent methyltransferases"/>
    <property type="match status" value="1"/>
</dbReference>
<evidence type="ECO:0000259" key="5">
    <source>
        <dbReference type="Pfam" id="PF08242"/>
    </source>
</evidence>
<feature type="domain" description="O-methyltransferase dimerisation" evidence="4">
    <location>
        <begin position="25"/>
        <end position="92"/>
    </location>
</feature>
<dbReference type="OrthoDB" id="116799at2"/>
<dbReference type="EMBL" id="ATGI01000017">
    <property type="protein sequence ID" value="EPF74691.1"/>
    <property type="molecule type" value="Genomic_DNA"/>
</dbReference>
<evidence type="ECO:0000259" key="4">
    <source>
        <dbReference type="Pfam" id="PF08100"/>
    </source>
</evidence>
<organism evidence="6 7">
    <name type="scientific">Acinetobacter rudis CIP 110305</name>
    <dbReference type="NCBI Taxonomy" id="421052"/>
    <lineage>
        <taxon>Bacteria</taxon>
        <taxon>Pseudomonadati</taxon>
        <taxon>Pseudomonadota</taxon>
        <taxon>Gammaproteobacteria</taxon>
        <taxon>Moraxellales</taxon>
        <taxon>Moraxellaceae</taxon>
        <taxon>Acinetobacter</taxon>
    </lineage>
</organism>
<dbReference type="STRING" id="632955.GCA_000829675_00810"/>
<dbReference type="GO" id="GO:0008168">
    <property type="term" value="F:methyltransferase activity"/>
    <property type="evidence" value="ECO:0007669"/>
    <property type="project" value="UniProtKB-KW"/>
</dbReference>
<dbReference type="InterPro" id="IPR036388">
    <property type="entry name" value="WH-like_DNA-bd_sf"/>
</dbReference>
<proteinExistence type="predicted"/>
<reference evidence="6 7" key="1">
    <citation type="submission" date="2013-06" db="EMBL/GenBank/DDBJ databases">
        <title>The Genome Sequence of Acinetobacter rudis CIP 110305.</title>
        <authorList>
            <consortium name="The Broad Institute Genome Sequencing Platform"/>
            <consortium name="The Broad Institute Genome Sequencing Center for Infectious Disease"/>
            <person name="Cerqueira G."/>
            <person name="Feldgarden M."/>
            <person name="Courvalin P."/>
            <person name="Perichon B."/>
            <person name="Grillot-Courvalin C."/>
            <person name="Clermont D."/>
            <person name="Rocha E."/>
            <person name="Yoon E.-J."/>
            <person name="Nemec A."/>
            <person name="Young S.K."/>
            <person name="Zeng Q."/>
            <person name="Gargeya S."/>
            <person name="Fitzgerald M."/>
            <person name="Abouelleil A."/>
            <person name="Alvarado L."/>
            <person name="Berlin A.M."/>
            <person name="Chapman S.B."/>
            <person name="Dewar J."/>
            <person name="Goldberg J."/>
            <person name="Griggs A."/>
            <person name="Gujja S."/>
            <person name="Hansen M."/>
            <person name="Howarth C."/>
            <person name="Imamovic A."/>
            <person name="Larimer J."/>
            <person name="McCowan C."/>
            <person name="Murphy C."/>
            <person name="Pearson M."/>
            <person name="Priest M."/>
            <person name="Roberts A."/>
            <person name="Saif S."/>
            <person name="Shea T."/>
            <person name="Sykes S."/>
            <person name="Wortman J."/>
            <person name="Nusbaum C."/>
            <person name="Birren B."/>
        </authorList>
    </citation>
    <scope>NUCLEOTIDE SEQUENCE [LARGE SCALE GENOMIC DNA]</scope>
    <source>
        <strain evidence="6 7">CIP 110305</strain>
    </source>
</reference>
<comment type="caution">
    <text evidence="6">The sequence shown here is derived from an EMBL/GenBank/DDBJ whole genome shotgun (WGS) entry which is preliminary data.</text>
</comment>
<dbReference type="Gene3D" id="3.40.50.150">
    <property type="entry name" value="Vaccinia Virus protein VP39"/>
    <property type="match status" value="1"/>
</dbReference>
<dbReference type="InterPro" id="IPR029063">
    <property type="entry name" value="SAM-dependent_MTases_sf"/>
</dbReference>
<dbReference type="GO" id="GO:0032259">
    <property type="term" value="P:methylation"/>
    <property type="evidence" value="ECO:0007669"/>
    <property type="project" value="UniProtKB-KW"/>
</dbReference>
<keyword evidence="1" id="KW-0489">Methyltransferase</keyword>
<dbReference type="RefSeq" id="WP_016655867.1">
    <property type="nucleotide sequence ID" value="NZ_KE340352.1"/>
</dbReference>
<dbReference type="Gene3D" id="1.10.10.10">
    <property type="entry name" value="Winged helix-like DNA-binding domain superfamily/Winged helix DNA-binding domain"/>
    <property type="match status" value="1"/>
</dbReference>
<keyword evidence="2" id="KW-0808">Transferase</keyword>
<dbReference type="AlphaFoldDB" id="S3P749"/>
<dbReference type="Proteomes" id="UP000014568">
    <property type="component" value="Unassembled WGS sequence"/>
</dbReference>
<dbReference type="InterPro" id="IPR012967">
    <property type="entry name" value="COMT_dimerisation"/>
</dbReference>
<evidence type="ECO:0000313" key="6">
    <source>
        <dbReference type="EMBL" id="EPF74691.1"/>
    </source>
</evidence>
<dbReference type="HOGENOM" id="CLU_005533_4_3_6"/>
<evidence type="ECO:0000256" key="1">
    <source>
        <dbReference type="ARBA" id="ARBA00022603"/>
    </source>
</evidence>
<keyword evidence="3" id="KW-0949">S-adenosyl-L-methionine</keyword>
<feature type="domain" description="Methyltransferase type 12" evidence="5">
    <location>
        <begin position="186"/>
        <end position="281"/>
    </location>
</feature>
<dbReference type="Pfam" id="PF08100">
    <property type="entry name" value="Dimerisation"/>
    <property type="match status" value="1"/>
</dbReference>
<dbReference type="Pfam" id="PF08242">
    <property type="entry name" value="Methyltransf_12"/>
    <property type="match status" value="1"/>
</dbReference>
<evidence type="ECO:0000256" key="3">
    <source>
        <dbReference type="ARBA" id="ARBA00022691"/>
    </source>
</evidence>
<evidence type="ECO:0000256" key="2">
    <source>
        <dbReference type="ARBA" id="ARBA00022679"/>
    </source>
</evidence>
<gene>
    <name evidence="6" type="ORF">F945_01459</name>
</gene>
<protein>
    <submittedName>
        <fullName evidence="6">Uncharacterized protein</fullName>
    </submittedName>
</protein>